<dbReference type="Gene3D" id="3.10.180.10">
    <property type="entry name" value="2,3-Dihydroxybiphenyl 1,2-Dioxygenase, domain 1"/>
    <property type="match status" value="1"/>
</dbReference>
<dbReference type="AlphaFoldDB" id="A0AAE3KXP1"/>
<dbReference type="PANTHER" id="PTHR33993:SF2">
    <property type="entry name" value="VOC DOMAIN-CONTAINING PROTEIN"/>
    <property type="match status" value="1"/>
</dbReference>
<protein>
    <submittedName>
        <fullName evidence="2">VOC family protein</fullName>
    </submittedName>
</protein>
<organism evidence="2 3">
    <name type="scientific">Lacihabitans soyangensis</name>
    <dbReference type="NCBI Taxonomy" id="869394"/>
    <lineage>
        <taxon>Bacteria</taxon>
        <taxon>Pseudomonadati</taxon>
        <taxon>Bacteroidota</taxon>
        <taxon>Cytophagia</taxon>
        <taxon>Cytophagales</taxon>
        <taxon>Leadbetterellaceae</taxon>
        <taxon>Lacihabitans</taxon>
    </lineage>
</organism>
<dbReference type="InterPro" id="IPR029068">
    <property type="entry name" value="Glyas_Bleomycin-R_OHBP_Dase"/>
</dbReference>
<dbReference type="InterPro" id="IPR052164">
    <property type="entry name" value="Anthracycline_SecMetBiosynth"/>
</dbReference>
<dbReference type="PANTHER" id="PTHR33993">
    <property type="entry name" value="GLYOXALASE-RELATED"/>
    <property type="match status" value="1"/>
</dbReference>
<gene>
    <name evidence="2" type="ORF">EGI31_21355</name>
</gene>
<dbReference type="InterPro" id="IPR004360">
    <property type="entry name" value="Glyas_Fos-R_dOase_dom"/>
</dbReference>
<dbReference type="CDD" id="cd07247">
    <property type="entry name" value="SgaA_N_like"/>
    <property type="match status" value="1"/>
</dbReference>
<evidence type="ECO:0000313" key="3">
    <source>
        <dbReference type="Proteomes" id="UP001204144"/>
    </source>
</evidence>
<dbReference type="RefSeq" id="WP_255039188.1">
    <property type="nucleotide sequence ID" value="NZ_RJUF01000184.1"/>
</dbReference>
<dbReference type="Proteomes" id="UP001204144">
    <property type="component" value="Unassembled WGS sequence"/>
</dbReference>
<dbReference type="EMBL" id="RJUF01000184">
    <property type="protein sequence ID" value="MCP9765490.1"/>
    <property type="molecule type" value="Genomic_DNA"/>
</dbReference>
<dbReference type="PROSITE" id="PS51819">
    <property type="entry name" value="VOC"/>
    <property type="match status" value="1"/>
</dbReference>
<accession>A0AAE3KXP1</accession>
<proteinExistence type="predicted"/>
<feature type="domain" description="VOC" evidence="1">
    <location>
        <begin position="4"/>
        <end position="122"/>
    </location>
</feature>
<keyword evidence="3" id="KW-1185">Reference proteome</keyword>
<name>A0AAE3KXP1_9BACT</name>
<dbReference type="SUPFAM" id="SSF54593">
    <property type="entry name" value="Glyoxalase/Bleomycin resistance protein/Dihydroxybiphenyl dioxygenase"/>
    <property type="match status" value="1"/>
</dbReference>
<evidence type="ECO:0000259" key="1">
    <source>
        <dbReference type="PROSITE" id="PS51819"/>
    </source>
</evidence>
<reference evidence="2 3" key="1">
    <citation type="submission" date="2018-11" db="EMBL/GenBank/DDBJ databases">
        <title>Novel bacteria species description.</title>
        <authorList>
            <person name="Han J.-H."/>
        </authorList>
    </citation>
    <scope>NUCLEOTIDE SEQUENCE [LARGE SCALE GENOMIC DNA]</scope>
    <source>
        <strain evidence="2 3">KCTC23259</strain>
    </source>
</reference>
<dbReference type="Pfam" id="PF00903">
    <property type="entry name" value="Glyoxalase"/>
    <property type="match status" value="1"/>
</dbReference>
<sequence length="127" mass="14121">MSNKLTHFAIHIDDLERAKSFYEGVFDWGFNSYGQADFLQIKADKSNNGELIGALQSRKYSPIPEKVIGLECSIGVENIDEIIAKVEKNAGTVVMPKTTIPFVGYIAKFLDTEGNLICGIQYDQTAR</sequence>
<dbReference type="InterPro" id="IPR037523">
    <property type="entry name" value="VOC_core"/>
</dbReference>
<comment type="caution">
    <text evidence="2">The sequence shown here is derived from an EMBL/GenBank/DDBJ whole genome shotgun (WGS) entry which is preliminary data.</text>
</comment>
<evidence type="ECO:0000313" key="2">
    <source>
        <dbReference type="EMBL" id="MCP9765490.1"/>
    </source>
</evidence>